<sequence>MLAAPSRACGMVSSVPRRGAAAVRTSAAGGGGGGPAPRPLPHLPSLRGVLFDIDGTLTDSDPLHFLAFQEILAEAGFNGGAPIDEPFFRSRISGRHNPEIAADLFPGQTSKLERMPGLSEWIAWLRARGVRMAAVTNAPRANTEQMLGALGLEGEFEHVVLGEECARAKPHPDPYLRAMELLGVGPDESLVVEDSPAGLRAAVAAGVPAVGITTGQPRQVLVDAGACMLIDSFHDLLALARDQESGGGSSDGDGSGGVGSGGGRAASSGVRPEAAAVRVQA</sequence>
<feature type="region of interest" description="Disordered" evidence="5">
    <location>
        <begin position="22"/>
        <end position="41"/>
    </location>
</feature>
<evidence type="ECO:0008006" key="8">
    <source>
        <dbReference type="Google" id="ProtNLM"/>
    </source>
</evidence>
<keyword evidence="4" id="KW-0119">Carbohydrate metabolism</keyword>
<dbReference type="InterPro" id="IPR041492">
    <property type="entry name" value="HAD_2"/>
</dbReference>
<organism evidence="6 7">
    <name type="scientific">Raphidocelis subcapitata</name>
    <dbReference type="NCBI Taxonomy" id="307507"/>
    <lineage>
        <taxon>Eukaryota</taxon>
        <taxon>Viridiplantae</taxon>
        <taxon>Chlorophyta</taxon>
        <taxon>core chlorophytes</taxon>
        <taxon>Chlorophyceae</taxon>
        <taxon>CS clade</taxon>
        <taxon>Sphaeropleales</taxon>
        <taxon>Selenastraceae</taxon>
        <taxon>Raphidocelis</taxon>
    </lineage>
</organism>
<dbReference type="EMBL" id="BDRX01000207">
    <property type="protein sequence ID" value="GBG00289.1"/>
    <property type="molecule type" value="Genomic_DNA"/>
</dbReference>
<dbReference type="Gene3D" id="3.40.50.1000">
    <property type="entry name" value="HAD superfamily/HAD-like"/>
    <property type="match status" value="1"/>
</dbReference>
<comment type="caution">
    <text evidence="6">The sequence shown here is derived from an EMBL/GenBank/DDBJ whole genome shotgun (WGS) entry which is preliminary data.</text>
</comment>
<proteinExistence type="predicted"/>
<comment type="cofactor">
    <cofactor evidence="1">
        <name>Mg(2+)</name>
        <dbReference type="ChEBI" id="CHEBI:18420"/>
    </cofactor>
</comment>
<evidence type="ECO:0000256" key="3">
    <source>
        <dbReference type="ARBA" id="ARBA00022842"/>
    </source>
</evidence>
<dbReference type="NCBIfam" id="TIGR01509">
    <property type="entry name" value="HAD-SF-IA-v3"/>
    <property type="match status" value="1"/>
</dbReference>
<evidence type="ECO:0000256" key="4">
    <source>
        <dbReference type="ARBA" id="ARBA00023277"/>
    </source>
</evidence>
<name>A0A2V0PKG4_9CHLO</name>
<dbReference type="STRING" id="307507.A0A2V0PKG4"/>
<reference evidence="6 7" key="1">
    <citation type="journal article" date="2018" name="Sci. Rep.">
        <title>Raphidocelis subcapitata (=Pseudokirchneriella subcapitata) provides an insight into genome evolution and environmental adaptations in the Sphaeropleales.</title>
        <authorList>
            <person name="Suzuki S."/>
            <person name="Yamaguchi H."/>
            <person name="Nakajima N."/>
            <person name="Kawachi M."/>
        </authorList>
    </citation>
    <scope>NUCLEOTIDE SEQUENCE [LARGE SCALE GENOMIC DNA]</scope>
    <source>
        <strain evidence="6 7">NIES-35</strain>
    </source>
</reference>
<evidence type="ECO:0000313" key="6">
    <source>
        <dbReference type="EMBL" id="GBG00289.1"/>
    </source>
</evidence>
<evidence type="ECO:0000256" key="2">
    <source>
        <dbReference type="ARBA" id="ARBA00022723"/>
    </source>
</evidence>
<feature type="region of interest" description="Disordered" evidence="5">
    <location>
        <begin position="243"/>
        <end position="281"/>
    </location>
</feature>
<dbReference type="InterPro" id="IPR023214">
    <property type="entry name" value="HAD_sf"/>
</dbReference>
<accession>A0A2V0PKG4</accession>
<evidence type="ECO:0000313" key="7">
    <source>
        <dbReference type="Proteomes" id="UP000247498"/>
    </source>
</evidence>
<dbReference type="Pfam" id="PF13419">
    <property type="entry name" value="HAD_2"/>
    <property type="match status" value="1"/>
</dbReference>
<dbReference type="AlphaFoldDB" id="A0A2V0PKG4"/>
<keyword evidence="3" id="KW-0460">Magnesium</keyword>
<dbReference type="Gene3D" id="1.10.150.240">
    <property type="entry name" value="Putative phosphatase, domain 2"/>
    <property type="match status" value="1"/>
</dbReference>
<dbReference type="SUPFAM" id="SSF56784">
    <property type="entry name" value="HAD-like"/>
    <property type="match status" value="1"/>
</dbReference>
<dbReference type="SFLD" id="SFLDS00003">
    <property type="entry name" value="Haloacid_Dehalogenase"/>
    <property type="match status" value="1"/>
</dbReference>
<dbReference type="GO" id="GO:0003824">
    <property type="term" value="F:catalytic activity"/>
    <property type="evidence" value="ECO:0007669"/>
    <property type="project" value="UniProtKB-ARBA"/>
</dbReference>
<evidence type="ECO:0000256" key="1">
    <source>
        <dbReference type="ARBA" id="ARBA00001946"/>
    </source>
</evidence>
<dbReference type="SFLD" id="SFLDG01135">
    <property type="entry name" value="C1.5.6:_HAD__Beta-PGM__Phospha"/>
    <property type="match status" value="1"/>
</dbReference>
<dbReference type="GO" id="GO:0046872">
    <property type="term" value="F:metal ion binding"/>
    <property type="evidence" value="ECO:0007669"/>
    <property type="project" value="UniProtKB-KW"/>
</dbReference>
<protein>
    <recommendedName>
        <fullName evidence="8">Haloacid dehalogenase-like hydrolase domain-containing protein Sgpp</fullName>
    </recommendedName>
</protein>
<dbReference type="PANTHER" id="PTHR46193">
    <property type="entry name" value="6-PHOSPHOGLUCONATE PHOSPHATASE"/>
    <property type="match status" value="1"/>
</dbReference>
<dbReference type="PANTHER" id="PTHR46193:SF18">
    <property type="entry name" value="HEXITOL PHOSPHATASE B"/>
    <property type="match status" value="1"/>
</dbReference>
<dbReference type="InterPro" id="IPR051600">
    <property type="entry name" value="Beta-PGM-like"/>
</dbReference>
<keyword evidence="2" id="KW-0479">Metal-binding</keyword>
<dbReference type="OrthoDB" id="40579at2759"/>
<dbReference type="FunCoup" id="A0A2V0PKG4">
    <property type="interactions" value="206"/>
</dbReference>
<dbReference type="SFLD" id="SFLDG01129">
    <property type="entry name" value="C1.5:_HAD__Beta-PGM__Phosphata"/>
    <property type="match status" value="1"/>
</dbReference>
<dbReference type="InterPro" id="IPR023198">
    <property type="entry name" value="PGP-like_dom2"/>
</dbReference>
<dbReference type="CDD" id="cd07505">
    <property type="entry name" value="HAD_BPGM-like"/>
    <property type="match status" value="1"/>
</dbReference>
<gene>
    <name evidence="6" type="ORF">Rsub_12968</name>
</gene>
<dbReference type="Proteomes" id="UP000247498">
    <property type="component" value="Unassembled WGS sequence"/>
</dbReference>
<dbReference type="InterPro" id="IPR036412">
    <property type="entry name" value="HAD-like_sf"/>
</dbReference>
<feature type="compositionally biased region" description="Gly residues" evidence="5">
    <location>
        <begin position="245"/>
        <end position="264"/>
    </location>
</feature>
<dbReference type="InParanoid" id="A0A2V0PKG4"/>
<dbReference type="NCBIfam" id="TIGR01549">
    <property type="entry name" value="HAD-SF-IA-v1"/>
    <property type="match status" value="1"/>
</dbReference>
<keyword evidence="7" id="KW-1185">Reference proteome</keyword>
<evidence type="ECO:0000256" key="5">
    <source>
        <dbReference type="SAM" id="MobiDB-lite"/>
    </source>
</evidence>
<dbReference type="InterPro" id="IPR006439">
    <property type="entry name" value="HAD-SF_hydro_IA"/>
</dbReference>